<gene>
    <name evidence="2" type="ORF">B4082_2707</name>
</gene>
<comment type="caution">
    <text evidence="2">The sequence shown here is derived from an EMBL/GenBank/DDBJ whole genome shotgun (WGS) entry which is preliminary data.</text>
</comment>
<dbReference type="EMBL" id="LJKA01000042">
    <property type="protein sequence ID" value="KZD34413.1"/>
    <property type="molecule type" value="Genomic_DNA"/>
</dbReference>
<dbReference type="PATRIC" id="fig|1396.539.peg.75"/>
<dbReference type="Gene3D" id="2.120.10.30">
    <property type="entry name" value="TolB, C-terminal domain"/>
    <property type="match status" value="2"/>
</dbReference>
<evidence type="ECO:0000313" key="3">
    <source>
        <dbReference type="Proteomes" id="UP000076501"/>
    </source>
</evidence>
<dbReference type="InterPro" id="IPR011042">
    <property type="entry name" value="6-blade_b-propeller_TolB-like"/>
</dbReference>
<evidence type="ECO:0000259" key="1">
    <source>
        <dbReference type="Pfam" id="PF08662"/>
    </source>
</evidence>
<name>A0A161T675_BACCE</name>
<dbReference type="Proteomes" id="UP000076501">
    <property type="component" value="Unassembled WGS sequence"/>
</dbReference>
<accession>A0A161T675</accession>
<dbReference type="PANTHER" id="PTHR36842">
    <property type="entry name" value="PROTEIN TOLB HOMOLOG"/>
    <property type="match status" value="1"/>
</dbReference>
<dbReference type="AlphaFoldDB" id="A0A161T675"/>
<dbReference type="PANTHER" id="PTHR36842:SF1">
    <property type="entry name" value="PROTEIN TOLB"/>
    <property type="match status" value="1"/>
</dbReference>
<reference evidence="2 3" key="1">
    <citation type="submission" date="2015-09" db="EMBL/GenBank/DDBJ databases">
        <title>Bacillus cereus food isolates.</title>
        <authorList>
            <person name="Boekhorst J."/>
        </authorList>
    </citation>
    <scope>NUCLEOTIDE SEQUENCE [LARGE SCALE GENOMIC DNA]</scope>
    <source>
        <strain evidence="2 3">B4082</strain>
    </source>
</reference>
<feature type="domain" description="Translation initiation factor beta propellor-like" evidence="1">
    <location>
        <begin position="53"/>
        <end position="164"/>
    </location>
</feature>
<sequence>MLWGKWRSVMKKVLASVITVLFIFLSSITITKAENSGGKIAFIRHHNLWIKVDGKEKQLTKGENITGPKWSYDGEWLAYVKGKKQSILELYRLKDGKKVTPFHSEASNYQWSPTENIIAFIFTGTLNTFDVEKKNADFENVSAGVGDYAWYPDGKNFLVSSEAHLLPTGWTGAQLYEVQKDAHMNPHKMKHLYALPNEHDDFLALVASGFKWSPDQKWISFLAVPTASWSADSNTLCLVRADGSRFEKVDQMLLNAQWFQWAPSKNILAYIEGSGRVALENKHLKVKELPALQQNIFTPKGYVDWDFAWKNDRVIIVSRAKEAGIETPPEKRPLPSLYEVDSTSNAQHQITKETNKKGDYHPIFMKKSNQLIWIRSDRKKADVWLAHKDGKQEKWIENIDVPAWYYEKWNWENVISVKEE</sequence>
<dbReference type="Pfam" id="PF08662">
    <property type="entry name" value="eIF2A"/>
    <property type="match status" value="1"/>
</dbReference>
<organism evidence="2 3">
    <name type="scientific">Bacillus cereus</name>
    <dbReference type="NCBI Taxonomy" id="1396"/>
    <lineage>
        <taxon>Bacteria</taxon>
        <taxon>Bacillati</taxon>
        <taxon>Bacillota</taxon>
        <taxon>Bacilli</taxon>
        <taxon>Bacillales</taxon>
        <taxon>Bacillaceae</taxon>
        <taxon>Bacillus</taxon>
        <taxon>Bacillus cereus group</taxon>
    </lineage>
</organism>
<dbReference type="SUPFAM" id="SSF82171">
    <property type="entry name" value="DPP6 N-terminal domain-like"/>
    <property type="match status" value="1"/>
</dbReference>
<dbReference type="InterPro" id="IPR013979">
    <property type="entry name" value="TIF_beta_prop-like"/>
</dbReference>
<proteinExistence type="predicted"/>
<protein>
    <recommendedName>
        <fullName evidence="1">Translation initiation factor beta propellor-like domain-containing protein</fullName>
    </recommendedName>
</protein>
<evidence type="ECO:0000313" key="2">
    <source>
        <dbReference type="EMBL" id="KZD34413.1"/>
    </source>
</evidence>